<dbReference type="Gene3D" id="3.30.420.10">
    <property type="entry name" value="Ribonuclease H-like superfamily/Ribonuclease H"/>
    <property type="match status" value="1"/>
</dbReference>
<keyword evidence="2" id="KW-1185">Reference proteome</keyword>
<evidence type="ECO:0000313" key="2">
    <source>
        <dbReference type="Proteomes" id="UP000250266"/>
    </source>
</evidence>
<protein>
    <submittedName>
        <fullName evidence="1">Uncharacterized protein</fullName>
    </submittedName>
</protein>
<dbReference type="EMBL" id="KV745785">
    <property type="protein sequence ID" value="OCK73417.1"/>
    <property type="molecule type" value="Genomic_DNA"/>
</dbReference>
<dbReference type="GO" id="GO:0003676">
    <property type="term" value="F:nucleic acid binding"/>
    <property type="evidence" value="ECO:0007669"/>
    <property type="project" value="InterPro"/>
</dbReference>
<organism evidence="1 2">
    <name type="scientific">Lepidopterella palustris CBS 459.81</name>
    <dbReference type="NCBI Taxonomy" id="1314670"/>
    <lineage>
        <taxon>Eukaryota</taxon>
        <taxon>Fungi</taxon>
        <taxon>Dikarya</taxon>
        <taxon>Ascomycota</taxon>
        <taxon>Pezizomycotina</taxon>
        <taxon>Dothideomycetes</taxon>
        <taxon>Pleosporomycetidae</taxon>
        <taxon>Mytilinidiales</taxon>
        <taxon>Argynnaceae</taxon>
        <taxon>Lepidopterella</taxon>
    </lineage>
</organism>
<sequence>WPYIKRETTKKGALKTRPQAIKAWENCWQDLPQEKIQAWIKRIPEHIKRVIKLEGGNEYKEGRAR</sequence>
<accession>A0A8E2DX76</accession>
<dbReference type="InterPro" id="IPR036397">
    <property type="entry name" value="RNaseH_sf"/>
</dbReference>
<feature type="non-terminal residue" evidence="1">
    <location>
        <position position="1"/>
    </location>
</feature>
<gene>
    <name evidence="1" type="ORF">K432DRAFT_236406</name>
</gene>
<evidence type="ECO:0000313" key="1">
    <source>
        <dbReference type="EMBL" id="OCK73417.1"/>
    </source>
</evidence>
<dbReference type="AlphaFoldDB" id="A0A8E2DX76"/>
<dbReference type="Proteomes" id="UP000250266">
    <property type="component" value="Unassembled WGS sequence"/>
</dbReference>
<dbReference type="OrthoDB" id="5410680at2759"/>
<name>A0A8E2DX76_9PEZI</name>
<proteinExistence type="predicted"/>
<reference evidence="1 2" key="1">
    <citation type="journal article" date="2016" name="Nat. Commun.">
        <title>Ectomycorrhizal ecology is imprinted in the genome of the dominant symbiotic fungus Cenococcum geophilum.</title>
        <authorList>
            <consortium name="DOE Joint Genome Institute"/>
            <person name="Peter M."/>
            <person name="Kohler A."/>
            <person name="Ohm R.A."/>
            <person name="Kuo A."/>
            <person name="Krutzmann J."/>
            <person name="Morin E."/>
            <person name="Arend M."/>
            <person name="Barry K.W."/>
            <person name="Binder M."/>
            <person name="Choi C."/>
            <person name="Clum A."/>
            <person name="Copeland A."/>
            <person name="Grisel N."/>
            <person name="Haridas S."/>
            <person name="Kipfer T."/>
            <person name="LaButti K."/>
            <person name="Lindquist E."/>
            <person name="Lipzen A."/>
            <person name="Maire R."/>
            <person name="Meier B."/>
            <person name="Mihaltcheva S."/>
            <person name="Molinier V."/>
            <person name="Murat C."/>
            <person name="Poggeler S."/>
            <person name="Quandt C.A."/>
            <person name="Sperisen C."/>
            <person name="Tritt A."/>
            <person name="Tisserant E."/>
            <person name="Crous P.W."/>
            <person name="Henrissat B."/>
            <person name="Nehls U."/>
            <person name="Egli S."/>
            <person name="Spatafora J.W."/>
            <person name="Grigoriev I.V."/>
            <person name="Martin F.M."/>
        </authorList>
    </citation>
    <scope>NUCLEOTIDE SEQUENCE [LARGE SCALE GENOMIC DNA]</scope>
    <source>
        <strain evidence="1 2">CBS 459.81</strain>
    </source>
</reference>